<evidence type="ECO:0000313" key="3">
    <source>
        <dbReference type="EMBL" id="QYL15374.1"/>
    </source>
</evidence>
<dbReference type="EMBL" id="CP080333">
    <property type="protein sequence ID" value="QYL15374.1"/>
    <property type="molecule type" value="Genomic_DNA"/>
</dbReference>
<feature type="signal peptide" evidence="1">
    <location>
        <begin position="1"/>
        <end position="23"/>
    </location>
</feature>
<sequence>MIRVVTAAAFVAGATAMAAPAHADAVDDAFVAALNRAGIHYDNAEAATQLAKQVCPQLVGPGKSFGAAVSRVQGGGIPPQMAAFFAGMAVKLYCPAMMKSVTDGTFFDWIQAPHM</sequence>
<feature type="domain" description="DUF732" evidence="2">
    <location>
        <begin position="27"/>
        <end position="95"/>
    </location>
</feature>
<gene>
    <name evidence="3" type="ORF">K0O64_19915</name>
</gene>
<keyword evidence="1" id="KW-0732">Signal</keyword>
<evidence type="ECO:0000313" key="4">
    <source>
        <dbReference type="Proteomes" id="UP000825367"/>
    </source>
</evidence>
<feature type="chain" id="PRO_5047192249" evidence="1">
    <location>
        <begin position="24"/>
        <end position="115"/>
    </location>
</feature>
<name>A0ABX8VC59_9MYCO</name>
<keyword evidence="4" id="KW-1185">Reference proteome</keyword>
<dbReference type="InterPro" id="IPR007969">
    <property type="entry name" value="DUF732"/>
</dbReference>
<proteinExistence type="predicted"/>
<protein>
    <submittedName>
        <fullName evidence="3">DUF732 domain-containing protein</fullName>
    </submittedName>
</protein>
<reference evidence="3 4" key="1">
    <citation type="submission" date="2021-07" db="EMBL/GenBank/DDBJ databases">
        <title>Whole genome sequencing of non-tuberculosis mycobacteria type-strains.</title>
        <authorList>
            <person name="Igarashi Y."/>
            <person name="Osugi A."/>
            <person name="Mitarai S."/>
        </authorList>
    </citation>
    <scope>NUCLEOTIDE SEQUENCE [LARGE SCALE GENOMIC DNA]</scope>
    <source>
        <strain evidence="3 4">JCM 16370</strain>
    </source>
</reference>
<dbReference type="Pfam" id="PF05305">
    <property type="entry name" value="DUF732"/>
    <property type="match status" value="1"/>
</dbReference>
<dbReference type="Proteomes" id="UP000825367">
    <property type="component" value="Chromosome"/>
</dbReference>
<dbReference type="RefSeq" id="WP_083542572.1">
    <property type="nucleotide sequence ID" value="NZ_BAAAVX010000006.1"/>
</dbReference>
<evidence type="ECO:0000256" key="1">
    <source>
        <dbReference type="SAM" id="SignalP"/>
    </source>
</evidence>
<organism evidence="3 4">
    <name type="scientific">Mycolicibacterium pallens</name>
    <dbReference type="NCBI Taxonomy" id="370524"/>
    <lineage>
        <taxon>Bacteria</taxon>
        <taxon>Bacillati</taxon>
        <taxon>Actinomycetota</taxon>
        <taxon>Actinomycetes</taxon>
        <taxon>Mycobacteriales</taxon>
        <taxon>Mycobacteriaceae</taxon>
        <taxon>Mycolicibacterium</taxon>
    </lineage>
</organism>
<accession>A0ABX8VC59</accession>
<evidence type="ECO:0000259" key="2">
    <source>
        <dbReference type="Pfam" id="PF05305"/>
    </source>
</evidence>